<evidence type="ECO:0000256" key="5">
    <source>
        <dbReference type="ARBA" id="ARBA00023136"/>
    </source>
</evidence>
<dbReference type="EMBL" id="CAEZYF010000014">
    <property type="protein sequence ID" value="CAB4731633.1"/>
    <property type="molecule type" value="Genomic_DNA"/>
</dbReference>
<dbReference type="InterPro" id="IPR028082">
    <property type="entry name" value="Peripla_BP_I"/>
</dbReference>
<dbReference type="EMBL" id="CAFBOL010000003">
    <property type="protein sequence ID" value="CAB4971670.1"/>
    <property type="molecule type" value="Genomic_DNA"/>
</dbReference>
<protein>
    <submittedName>
        <fullName evidence="9">Unannotated protein</fullName>
    </submittedName>
</protein>
<sequence>MRKSKRFAAIALVATFGLVAAACGDDKTATTTTAATGDTTGSTVAPNPDLKVGLAFDTGGRGDGTFNDSAARGADQATKELGATVDELEATTAEDRQPNLETLTTNGDGLVLSVGFAFGDGLAVVAKANPKTMYANVDGFYADAPENVTFLSFAAEQASYLVGAAAALKSTTGHIGFIGGQEIDLIKAFEAGYTAGAKYINPDIKVDVQYLGAAGDNAAWGSPDKAKEIALGWYADGADVIYTAAGGSGAGTIDAAVEAGKWAIGVDSDQYLTAASPDQQKHILTSAIKRVDNAVFLTIKAFKEGTLKGGFQMFDLSNDGVGYATSGGYLDDVKDKLEAIKADIISGKIVVPTKP</sequence>
<accession>A0A6J6SA72</accession>
<name>A0A6J6SA72_9ZZZZ</name>
<evidence type="ECO:0000256" key="2">
    <source>
        <dbReference type="ARBA" id="ARBA00008610"/>
    </source>
</evidence>
<dbReference type="InterPro" id="IPR003760">
    <property type="entry name" value="PnrA-like"/>
</dbReference>
<dbReference type="SUPFAM" id="SSF53822">
    <property type="entry name" value="Periplasmic binding protein-like I"/>
    <property type="match status" value="1"/>
</dbReference>
<dbReference type="PROSITE" id="PS51257">
    <property type="entry name" value="PROKAR_LIPOPROTEIN"/>
    <property type="match status" value="1"/>
</dbReference>
<keyword evidence="5" id="KW-0472">Membrane</keyword>
<keyword evidence="4" id="KW-0732">Signal</keyword>
<evidence type="ECO:0000259" key="7">
    <source>
        <dbReference type="Pfam" id="PF02608"/>
    </source>
</evidence>
<evidence type="ECO:0000313" key="9">
    <source>
        <dbReference type="EMBL" id="CAB4731633.1"/>
    </source>
</evidence>
<dbReference type="AlphaFoldDB" id="A0A6J6SA72"/>
<dbReference type="EMBL" id="CAFBIY010000045">
    <property type="protein sequence ID" value="CAB4850027.1"/>
    <property type="molecule type" value="Genomic_DNA"/>
</dbReference>
<keyword evidence="6" id="KW-0449">Lipoprotein</keyword>
<comment type="similarity">
    <text evidence="2">Belongs to the BMP lipoprotein family.</text>
</comment>
<evidence type="ECO:0000313" key="11">
    <source>
        <dbReference type="EMBL" id="CAB4926691.1"/>
    </source>
</evidence>
<dbReference type="Pfam" id="PF02608">
    <property type="entry name" value="Bmp"/>
    <property type="match status" value="1"/>
</dbReference>
<dbReference type="GO" id="GO:0005886">
    <property type="term" value="C:plasma membrane"/>
    <property type="evidence" value="ECO:0007669"/>
    <property type="project" value="UniProtKB-SubCell"/>
</dbReference>
<organism evidence="9">
    <name type="scientific">freshwater metagenome</name>
    <dbReference type="NCBI Taxonomy" id="449393"/>
    <lineage>
        <taxon>unclassified sequences</taxon>
        <taxon>metagenomes</taxon>
        <taxon>ecological metagenomes</taxon>
    </lineage>
</organism>
<evidence type="ECO:0000256" key="1">
    <source>
        <dbReference type="ARBA" id="ARBA00004193"/>
    </source>
</evidence>
<evidence type="ECO:0000256" key="6">
    <source>
        <dbReference type="ARBA" id="ARBA00023288"/>
    </source>
</evidence>
<dbReference type="Gene3D" id="3.40.50.2300">
    <property type="match status" value="2"/>
</dbReference>
<comment type="subcellular location">
    <subcellularLocation>
        <location evidence="1">Cell membrane</location>
        <topology evidence="1">Lipid-anchor</topology>
    </subcellularLocation>
</comment>
<dbReference type="EMBL" id="CAESGF010000005">
    <property type="protein sequence ID" value="CAB4363301.1"/>
    <property type="molecule type" value="Genomic_DNA"/>
</dbReference>
<feature type="domain" description="ABC transporter substrate-binding protein PnrA-like" evidence="7">
    <location>
        <begin position="55"/>
        <end position="353"/>
    </location>
</feature>
<evidence type="ECO:0000256" key="3">
    <source>
        <dbReference type="ARBA" id="ARBA00022475"/>
    </source>
</evidence>
<evidence type="ECO:0000256" key="4">
    <source>
        <dbReference type="ARBA" id="ARBA00022729"/>
    </source>
</evidence>
<evidence type="ECO:0000313" key="8">
    <source>
        <dbReference type="EMBL" id="CAB4363301.1"/>
    </source>
</evidence>
<dbReference type="PANTHER" id="PTHR34296:SF2">
    <property type="entry name" value="ABC TRANSPORTER GUANOSINE-BINDING PROTEIN NUPN"/>
    <property type="match status" value="1"/>
</dbReference>
<dbReference type="CDD" id="cd06354">
    <property type="entry name" value="PBP1_PrnA-like"/>
    <property type="match status" value="1"/>
</dbReference>
<dbReference type="InterPro" id="IPR050957">
    <property type="entry name" value="BMP_lipoprotein"/>
</dbReference>
<gene>
    <name evidence="9" type="ORF">UFOPK2656_02159</name>
    <name evidence="10" type="ORF">UFOPK3267_01058</name>
    <name evidence="11" type="ORF">UFOPK3651_01216</name>
    <name evidence="12" type="ORF">UFOPK3931_00171</name>
    <name evidence="8" type="ORF">UFOPK4189_01083</name>
</gene>
<dbReference type="EMBL" id="CAFBMT010000005">
    <property type="protein sequence ID" value="CAB4926691.1"/>
    <property type="molecule type" value="Genomic_DNA"/>
</dbReference>
<evidence type="ECO:0000313" key="12">
    <source>
        <dbReference type="EMBL" id="CAB4971670.1"/>
    </source>
</evidence>
<proteinExistence type="inferred from homology"/>
<keyword evidence="3" id="KW-1003">Cell membrane</keyword>
<reference evidence="9" key="1">
    <citation type="submission" date="2020-05" db="EMBL/GenBank/DDBJ databases">
        <authorList>
            <person name="Chiriac C."/>
            <person name="Salcher M."/>
            <person name="Ghai R."/>
            <person name="Kavagutti S V."/>
        </authorList>
    </citation>
    <scope>NUCLEOTIDE SEQUENCE</scope>
</reference>
<evidence type="ECO:0000313" key="10">
    <source>
        <dbReference type="EMBL" id="CAB4850027.1"/>
    </source>
</evidence>
<dbReference type="PANTHER" id="PTHR34296">
    <property type="entry name" value="TRANSCRIPTIONAL ACTIVATOR PROTEIN MED"/>
    <property type="match status" value="1"/>
</dbReference>